<dbReference type="EMBL" id="GBRH01164447">
    <property type="protein sequence ID" value="JAE33449.1"/>
    <property type="molecule type" value="Transcribed_RNA"/>
</dbReference>
<reference evidence="1" key="2">
    <citation type="journal article" date="2015" name="Data Brief">
        <title>Shoot transcriptome of the giant reed, Arundo donax.</title>
        <authorList>
            <person name="Barrero R.A."/>
            <person name="Guerrero F.D."/>
            <person name="Moolhuijzen P."/>
            <person name="Goolsby J.A."/>
            <person name="Tidwell J."/>
            <person name="Bellgard S.E."/>
            <person name="Bellgard M.I."/>
        </authorList>
    </citation>
    <scope>NUCLEOTIDE SEQUENCE</scope>
    <source>
        <tissue evidence="1">Shoot tissue taken approximately 20 cm above the soil surface</tissue>
    </source>
</reference>
<sequence length="43" mass="4978">MYLWRSVLLMSQVGMYIIQKIVQAAETRHTLDSPHSYSALEIP</sequence>
<protein>
    <submittedName>
        <fullName evidence="1">Uncharacterized protein</fullName>
    </submittedName>
</protein>
<accession>A0A0A9HCB1</accession>
<evidence type="ECO:0000313" key="1">
    <source>
        <dbReference type="EMBL" id="JAE33449.1"/>
    </source>
</evidence>
<dbReference type="AlphaFoldDB" id="A0A0A9HCB1"/>
<proteinExistence type="predicted"/>
<name>A0A0A9HCB1_ARUDO</name>
<reference evidence="1" key="1">
    <citation type="submission" date="2014-09" db="EMBL/GenBank/DDBJ databases">
        <authorList>
            <person name="Magalhaes I.L.F."/>
            <person name="Oliveira U."/>
            <person name="Santos F.R."/>
            <person name="Vidigal T.H.D.A."/>
            <person name="Brescovit A.D."/>
            <person name="Santos A.J."/>
        </authorList>
    </citation>
    <scope>NUCLEOTIDE SEQUENCE</scope>
    <source>
        <tissue evidence="1">Shoot tissue taken approximately 20 cm above the soil surface</tissue>
    </source>
</reference>
<organism evidence="1">
    <name type="scientific">Arundo donax</name>
    <name type="common">Giant reed</name>
    <name type="synonym">Donax arundinaceus</name>
    <dbReference type="NCBI Taxonomy" id="35708"/>
    <lineage>
        <taxon>Eukaryota</taxon>
        <taxon>Viridiplantae</taxon>
        <taxon>Streptophyta</taxon>
        <taxon>Embryophyta</taxon>
        <taxon>Tracheophyta</taxon>
        <taxon>Spermatophyta</taxon>
        <taxon>Magnoliopsida</taxon>
        <taxon>Liliopsida</taxon>
        <taxon>Poales</taxon>
        <taxon>Poaceae</taxon>
        <taxon>PACMAD clade</taxon>
        <taxon>Arundinoideae</taxon>
        <taxon>Arundineae</taxon>
        <taxon>Arundo</taxon>
    </lineage>
</organism>